<accession>A0AAV4UXH3</accession>
<comment type="caution">
    <text evidence="1">The sequence shown here is derived from an EMBL/GenBank/DDBJ whole genome shotgun (WGS) entry which is preliminary data.</text>
</comment>
<protein>
    <submittedName>
        <fullName evidence="1">Uncharacterized protein</fullName>
    </submittedName>
</protein>
<organism evidence="1 2">
    <name type="scientific">Caerostris extrusa</name>
    <name type="common">Bark spider</name>
    <name type="synonym">Caerostris bankana</name>
    <dbReference type="NCBI Taxonomy" id="172846"/>
    <lineage>
        <taxon>Eukaryota</taxon>
        <taxon>Metazoa</taxon>
        <taxon>Ecdysozoa</taxon>
        <taxon>Arthropoda</taxon>
        <taxon>Chelicerata</taxon>
        <taxon>Arachnida</taxon>
        <taxon>Araneae</taxon>
        <taxon>Araneomorphae</taxon>
        <taxon>Entelegynae</taxon>
        <taxon>Araneoidea</taxon>
        <taxon>Araneidae</taxon>
        <taxon>Caerostris</taxon>
    </lineage>
</organism>
<reference evidence="1 2" key="1">
    <citation type="submission" date="2021-06" db="EMBL/GenBank/DDBJ databases">
        <title>Caerostris extrusa draft genome.</title>
        <authorList>
            <person name="Kono N."/>
            <person name="Arakawa K."/>
        </authorList>
    </citation>
    <scope>NUCLEOTIDE SEQUENCE [LARGE SCALE GENOMIC DNA]</scope>
</reference>
<name>A0AAV4UXH3_CAEEX</name>
<gene>
    <name evidence="1" type="ORF">CEXT_464301</name>
</gene>
<sequence>MSRIEPAANPFGDFVPKWDLFANLESGNSTAECLVTFSVTLSKLGQTGNGADKSVERKDFLSELPKCSSVCFRPKL</sequence>
<evidence type="ECO:0000313" key="2">
    <source>
        <dbReference type="Proteomes" id="UP001054945"/>
    </source>
</evidence>
<keyword evidence="2" id="KW-1185">Reference proteome</keyword>
<evidence type="ECO:0000313" key="1">
    <source>
        <dbReference type="EMBL" id="GIY62369.1"/>
    </source>
</evidence>
<dbReference type="EMBL" id="BPLR01013613">
    <property type="protein sequence ID" value="GIY62369.1"/>
    <property type="molecule type" value="Genomic_DNA"/>
</dbReference>
<dbReference type="Proteomes" id="UP001054945">
    <property type="component" value="Unassembled WGS sequence"/>
</dbReference>
<proteinExistence type="predicted"/>
<dbReference type="AlphaFoldDB" id="A0AAV4UXH3"/>